<evidence type="ECO:0000313" key="7">
    <source>
        <dbReference type="Proteomes" id="UP001596022"/>
    </source>
</evidence>
<evidence type="ECO:0000313" key="6">
    <source>
        <dbReference type="EMBL" id="MFC4617890.1"/>
    </source>
</evidence>
<evidence type="ECO:0000256" key="4">
    <source>
        <dbReference type="PROSITE-ProRule" id="PRU00335"/>
    </source>
</evidence>
<dbReference type="EMBL" id="JBHSFW010000001">
    <property type="protein sequence ID" value="MFC4617890.1"/>
    <property type="molecule type" value="Genomic_DNA"/>
</dbReference>
<keyword evidence="2 4" id="KW-0238">DNA-binding</keyword>
<dbReference type="InterPro" id="IPR009057">
    <property type="entry name" value="Homeodomain-like_sf"/>
</dbReference>
<organism evidence="6 7">
    <name type="scientific">Camelliibacillus cellulosilyticus</name>
    <dbReference type="NCBI Taxonomy" id="2174486"/>
    <lineage>
        <taxon>Bacteria</taxon>
        <taxon>Bacillati</taxon>
        <taxon>Bacillota</taxon>
        <taxon>Bacilli</taxon>
        <taxon>Bacillales</taxon>
        <taxon>Sporolactobacillaceae</taxon>
        <taxon>Camelliibacillus</taxon>
    </lineage>
</organism>
<dbReference type="Proteomes" id="UP001596022">
    <property type="component" value="Unassembled WGS sequence"/>
</dbReference>
<evidence type="ECO:0000256" key="2">
    <source>
        <dbReference type="ARBA" id="ARBA00023125"/>
    </source>
</evidence>
<name>A0ABV9GMJ1_9BACL</name>
<dbReference type="PROSITE" id="PS50977">
    <property type="entry name" value="HTH_TETR_2"/>
    <property type="match status" value="1"/>
</dbReference>
<dbReference type="InterPro" id="IPR049488">
    <property type="entry name" value="TM_1030-like_C"/>
</dbReference>
<evidence type="ECO:0000259" key="5">
    <source>
        <dbReference type="PROSITE" id="PS50977"/>
    </source>
</evidence>
<sequence>MFAKKGYDGTALSEIANGVGIKKPSLYAHFNGKEDLFLTVFREVMANYVQAIKAVVKETKNESIEVKLREILFGNGRFYMTHEDEVALMKRAMLFPPGELAEALRSEFLVSEKATNSILIQLFEEGIASGIIRDESIDDLLASYYCLVDGLFIQIFYYSSDHFESKMRSAWKIFWKGVALDQ</sequence>
<dbReference type="PANTHER" id="PTHR47506">
    <property type="entry name" value="TRANSCRIPTIONAL REGULATORY PROTEIN"/>
    <property type="match status" value="1"/>
</dbReference>
<accession>A0ABV9GMJ1</accession>
<keyword evidence="7" id="KW-1185">Reference proteome</keyword>
<dbReference type="InterPro" id="IPR036271">
    <property type="entry name" value="Tet_transcr_reg_TetR-rel_C_sf"/>
</dbReference>
<comment type="caution">
    <text evidence="6">The sequence shown here is derived from an EMBL/GenBank/DDBJ whole genome shotgun (WGS) entry which is preliminary data.</text>
</comment>
<dbReference type="Pfam" id="PF00440">
    <property type="entry name" value="TetR_N"/>
    <property type="match status" value="1"/>
</dbReference>
<reference evidence="7" key="1">
    <citation type="journal article" date="2019" name="Int. J. Syst. Evol. Microbiol.">
        <title>The Global Catalogue of Microorganisms (GCM) 10K type strain sequencing project: providing services to taxonomists for standard genome sequencing and annotation.</title>
        <authorList>
            <consortium name="The Broad Institute Genomics Platform"/>
            <consortium name="The Broad Institute Genome Sequencing Center for Infectious Disease"/>
            <person name="Wu L."/>
            <person name="Ma J."/>
        </authorList>
    </citation>
    <scope>NUCLEOTIDE SEQUENCE [LARGE SCALE GENOMIC DNA]</scope>
    <source>
        <strain evidence="7">CGMCC 1.16306</strain>
    </source>
</reference>
<dbReference type="PANTHER" id="PTHR47506:SF1">
    <property type="entry name" value="HTH-TYPE TRANSCRIPTIONAL REGULATOR YJDC"/>
    <property type="match status" value="1"/>
</dbReference>
<dbReference type="Gene3D" id="1.10.357.10">
    <property type="entry name" value="Tetracycline Repressor, domain 2"/>
    <property type="match status" value="1"/>
</dbReference>
<dbReference type="SUPFAM" id="SSF46689">
    <property type="entry name" value="Homeodomain-like"/>
    <property type="match status" value="1"/>
</dbReference>
<feature type="domain" description="HTH tetR-type" evidence="5">
    <location>
        <begin position="1"/>
        <end position="48"/>
    </location>
</feature>
<proteinExistence type="predicted"/>
<feature type="DNA-binding region" description="H-T-H motif" evidence="4">
    <location>
        <begin position="11"/>
        <end position="30"/>
    </location>
</feature>
<dbReference type="SUPFAM" id="SSF48498">
    <property type="entry name" value="Tetracyclin repressor-like, C-terminal domain"/>
    <property type="match status" value="1"/>
</dbReference>
<keyword evidence="1" id="KW-0805">Transcription regulation</keyword>
<dbReference type="InterPro" id="IPR001647">
    <property type="entry name" value="HTH_TetR"/>
</dbReference>
<evidence type="ECO:0000256" key="1">
    <source>
        <dbReference type="ARBA" id="ARBA00023015"/>
    </source>
</evidence>
<keyword evidence="3" id="KW-0804">Transcription</keyword>
<dbReference type="Gene3D" id="1.10.10.60">
    <property type="entry name" value="Homeodomain-like"/>
    <property type="match status" value="1"/>
</dbReference>
<evidence type="ECO:0000256" key="3">
    <source>
        <dbReference type="ARBA" id="ARBA00023163"/>
    </source>
</evidence>
<dbReference type="Pfam" id="PF21256">
    <property type="entry name" value="TetR_C_5-like"/>
    <property type="match status" value="1"/>
</dbReference>
<protein>
    <submittedName>
        <fullName evidence="6">TetR/AcrR family transcriptional regulator</fullName>
    </submittedName>
</protein>
<gene>
    <name evidence="6" type="ORF">ACFO4N_04000</name>
</gene>